<dbReference type="EMBL" id="CADCUQ010000094">
    <property type="protein sequence ID" value="CAA9376853.1"/>
    <property type="molecule type" value="Genomic_DNA"/>
</dbReference>
<evidence type="ECO:0000259" key="1">
    <source>
        <dbReference type="SMART" id="SM00849"/>
    </source>
</evidence>
<dbReference type="InterPro" id="IPR001279">
    <property type="entry name" value="Metallo-B-lactamas"/>
</dbReference>
<organism evidence="2">
    <name type="scientific">uncultured Phycisphaerae bacterium</name>
    <dbReference type="NCBI Taxonomy" id="904963"/>
    <lineage>
        <taxon>Bacteria</taxon>
        <taxon>Pseudomonadati</taxon>
        <taxon>Planctomycetota</taxon>
        <taxon>Phycisphaerae</taxon>
        <taxon>environmental samples</taxon>
    </lineage>
</organism>
<dbReference type="Pfam" id="PF12706">
    <property type="entry name" value="Lactamase_B_2"/>
    <property type="match status" value="1"/>
</dbReference>
<dbReference type="PANTHER" id="PTHR15032">
    <property type="entry name" value="N-ACYL-PHOSPHATIDYLETHANOLAMINE-HYDROLYZING PHOSPHOLIPASE D"/>
    <property type="match status" value="1"/>
</dbReference>
<dbReference type="SMART" id="SM00849">
    <property type="entry name" value="Lactamase_B"/>
    <property type="match status" value="1"/>
</dbReference>
<accession>A0A6J4N442</accession>
<dbReference type="GO" id="GO:0005737">
    <property type="term" value="C:cytoplasm"/>
    <property type="evidence" value="ECO:0007669"/>
    <property type="project" value="TreeGrafter"/>
</dbReference>
<dbReference type="InterPro" id="IPR036866">
    <property type="entry name" value="RibonucZ/Hydroxyglut_hydro"/>
</dbReference>
<dbReference type="SUPFAM" id="SSF56281">
    <property type="entry name" value="Metallo-hydrolase/oxidoreductase"/>
    <property type="match status" value="1"/>
</dbReference>
<dbReference type="PANTHER" id="PTHR15032:SF36">
    <property type="entry name" value="METALLO-BETA-LACTAMASE DOMAIN-CONTAINING PROTEIN"/>
    <property type="match status" value="1"/>
</dbReference>
<reference evidence="2" key="1">
    <citation type="submission" date="2020-02" db="EMBL/GenBank/DDBJ databases">
        <authorList>
            <person name="Meier V. D."/>
        </authorList>
    </citation>
    <scope>NUCLEOTIDE SEQUENCE</scope>
    <source>
        <strain evidence="2">AVDCRST_MAG64</strain>
    </source>
</reference>
<evidence type="ECO:0000313" key="2">
    <source>
        <dbReference type="EMBL" id="CAA9376853.1"/>
    </source>
</evidence>
<feature type="domain" description="Metallo-beta-lactamase" evidence="1">
    <location>
        <begin position="62"/>
        <end position="240"/>
    </location>
</feature>
<protein>
    <recommendedName>
        <fullName evidence="1">Metallo-beta-lactamase domain-containing protein</fullName>
    </recommendedName>
</protein>
<name>A0A6J4N442_9BACT</name>
<proteinExistence type="predicted"/>
<dbReference type="Gene3D" id="3.60.15.10">
    <property type="entry name" value="Ribonuclease Z/Hydroxyacylglutathione hydrolase-like"/>
    <property type="match status" value="1"/>
</dbReference>
<sequence>MSWRRYADWARHNPAALRLVDRLGRSRGRLRLLDDLRPPAPSRLRPDLSRWADHDLAAVWIGQATVLLRVGGMTVLTDPVFSSRVGIGLGLCTGGPRRLVAPGLKLRELPKIDLLLISHAHFDHLDRPTLARLPKNIPVVTASDTRDLIADLGFRRVAELRWGESRRVGSITVTAREAAHWGARTFFDHHRGYNAYTIDGGDRRVLFGGDTAYQDAFKDVGPVDLAILGIGAYDPYVQAHATP</sequence>
<feature type="non-terminal residue" evidence="2">
    <location>
        <position position="243"/>
    </location>
</feature>
<dbReference type="AlphaFoldDB" id="A0A6J4N442"/>
<gene>
    <name evidence="2" type="ORF">AVDCRST_MAG64-355</name>
</gene>